<dbReference type="Proteomes" id="UP000267821">
    <property type="component" value="Unassembled WGS sequence"/>
</dbReference>
<evidence type="ECO:0000313" key="2">
    <source>
        <dbReference type="EMBL" id="RPB19638.1"/>
    </source>
</evidence>
<dbReference type="Gene3D" id="1.10.510.10">
    <property type="entry name" value="Transferase(Phosphotransferase) domain 1"/>
    <property type="match status" value="1"/>
</dbReference>
<dbReference type="AlphaFoldDB" id="A0A3N4LD58"/>
<sequence length="851" mass="93912">MTTTPDSTSLPNQDCLQVENMPAVSPYAAQQPQLLDPLVPLTHRSSAPIPTSSQVPISTPQTPPPVAIVQSAPATFPATRYRSTPIKRKAASIPLAFLPMCGGSTGKRRRLTSQVLPLLQEELHERWYTYRNFLKDFIHHGPWALSDAQAIEILALLCQGIPATGIAYKPTNSSYCCTPPGFADTVFPGWFCDFGNNILRMSQIIEREDSNLTVTTALDKAGATLSMVGDGVSLTDITRNEPTPQYPNELIQHSTPYTSGPGGFCWVSCRTSALLGLGNPQIRPDFVLTSNSKTLTWSTVLVVGEHHSTGKSEEATKLQLASYVEQVFIAQPFRMATIGIITSSTSTTLRLWRFDRAGAVGSLRLNYSSSSTGLTSVVQCLYSLMTRQLQATWFHTRSVSWGVPEQPDWSPVEPTNEEYVIEGVVLNEKLFTAGGIVSRGTCVWNGTLKATDRVVAVKYSWQSTKRTSEADNYSVARSKGVVGLPELLLYNQYEDVHTGIRRGVIPCTVHDPDKPTPSEESAVDAYKLFAAGCNRSFTRLVLGTVGKPISDSSLSPLEIARGLLAALIAHASLFFQGCILHRDVSINNIIAITTPHTTVPRIPPTIGGEFLYTPGTDFYGCLIDLDYAVVITEQDTSGIPERTGTYPFIAIPILQGTATHRYRHDLESFLYVLLWVACYPVASTQQATHPGPSKDIRQQDEWPRDDPLKAWANESEGIVASLKISNIVSSEDIFEELLERFRPGFDRFKLAARELRWAMWELFDTGSCTIEPEAKEGITRAGRRRGQKKGQTLGAGDVRIGVSNWNGFCDFRGILEELVNGLEREMTWTTEQHEENEVRRAKDLADAQLYN</sequence>
<dbReference type="InterPro" id="IPR040976">
    <property type="entry name" value="Pkinase_fungal"/>
</dbReference>
<name>A0A3N4LD58_9PEZI</name>
<dbReference type="OrthoDB" id="5584477at2759"/>
<evidence type="ECO:0000313" key="3">
    <source>
        <dbReference type="Proteomes" id="UP000267821"/>
    </source>
</evidence>
<accession>A0A3N4LD58</accession>
<dbReference type="InParanoid" id="A0A3N4LD58"/>
<gene>
    <name evidence="2" type="ORF">L211DRAFT_842443</name>
</gene>
<feature type="domain" description="Fungal-type protein kinase" evidence="1">
    <location>
        <begin position="289"/>
        <end position="676"/>
    </location>
</feature>
<dbReference type="InterPro" id="IPR011009">
    <property type="entry name" value="Kinase-like_dom_sf"/>
</dbReference>
<organism evidence="2 3">
    <name type="scientific">Terfezia boudieri ATCC MYA-4762</name>
    <dbReference type="NCBI Taxonomy" id="1051890"/>
    <lineage>
        <taxon>Eukaryota</taxon>
        <taxon>Fungi</taxon>
        <taxon>Dikarya</taxon>
        <taxon>Ascomycota</taxon>
        <taxon>Pezizomycotina</taxon>
        <taxon>Pezizomycetes</taxon>
        <taxon>Pezizales</taxon>
        <taxon>Pezizaceae</taxon>
        <taxon>Terfezia</taxon>
    </lineage>
</organism>
<keyword evidence="3" id="KW-1185">Reference proteome</keyword>
<protein>
    <recommendedName>
        <fullName evidence="1">Fungal-type protein kinase domain-containing protein</fullName>
    </recommendedName>
</protein>
<evidence type="ECO:0000259" key="1">
    <source>
        <dbReference type="Pfam" id="PF17667"/>
    </source>
</evidence>
<dbReference type="PANTHER" id="PTHR38248">
    <property type="entry name" value="FUNK1 6"/>
    <property type="match status" value="1"/>
</dbReference>
<reference evidence="2 3" key="1">
    <citation type="journal article" date="2018" name="Nat. Ecol. Evol.">
        <title>Pezizomycetes genomes reveal the molecular basis of ectomycorrhizal truffle lifestyle.</title>
        <authorList>
            <person name="Murat C."/>
            <person name="Payen T."/>
            <person name="Noel B."/>
            <person name="Kuo A."/>
            <person name="Morin E."/>
            <person name="Chen J."/>
            <person name="Kohler A."/>
            <person name="Krizsan K."/>
            <person name="Balestrini R."/>
            <person name="Da Silva C."/>
            <person name="Montanini B."/>
            <person name="Hainaut M."/>
            <person name="Levati E."/>
            <person name="Barry K.W."/>
            <person name="Belfiori B."/>
            <person name="Cichocki N."/>
            <person name="Clum A."/>
            <person name="Dockter R.B."/>
            <person name="Fauchery L."/>
            <person name="Guy J."/>
            <person name="Iotti M."/>
            <person name="Le Tacon F."/>
            <person name="Lindquist E.A."/>
            <person name="Lipzen A."/>
            <person name="Malagnac F."/>
            <person name="Mello A."/>
            <person name="Molinier V."/>
            <person name="Miyauchi S."/>
            <person name="Poulain J."/>
            <person name="Riccioni C."/>
            <person name="Rubini A."/>
            <person name="Sitrit Y."/>
            <person name="Splivallo R."/>
            <person name="Traeger S."/>
            <person name="Wang M."/>
            <person name="Zifcakova L."/>
            <person name="Wipf D."/>
            <person name="Zambonelli A."/>
            <person name="Paolocci F."/>
            <person name="Nowrousian M."/>
            <person name="Ottonello S."/>
            <person name="Baldrian P."/>
            <person name="Spatafora J.W."/>
            <person name="Henrissat B."/>
            <person name="Nagy L.G."/>
            <person name="Aury J.M."/>
            <person name="Wincker P."/>
            <person name="Grigoriev I.V."/>
            <person name="Bonfante P."/>
            <person name="Martin F.M."/>
        </authorList>
    </citation>
    <scope>NUCLEOTIDE SEQUENCE [LARGE SCALE GENOMIC DNA]</scope>
    <source>
        <strain evidence="2 3">ATCC MYA-4762</strain>
    </source>
</reference>
<proteinExistence type="predicted"/>
<dbReference type="EMBL" id="ML121586">
    <property type="protein sequence ID" value="RPB19638.1"/>
    <property type="molecule type" value="Genomic_DNA"/>
</dbReference>
<dbReference type="PANTHER" id="PTHR38248:SF2">
    <property type="entry name" value="FUNK1 11"/>
    <property type="match status" value="1"/>
</dbReference>
<dbReference type="Pfam" id="PF17667">
    <property type="entry name" value="Pkinase_fungal"/>
    <property type="match status" value="1"/>
</dbReference>
<dbReference type="SUPFAM" id="SSF56112">
    <property type="entry name" value="Protein kinase-like (PK-like)"/>
    <property type="match status" value="1"/>
</dbReference>
<dbReference type="STRING" id="1051890.A0A3N4LD58"/>